<organism evidence="1 2">
    <name type="scientific">Rubroshorea leprosula</name>
    <dbReference type="NCBI Taxonomy" id="152421"/>
    <lineage>
        <taxon>Eukaryota</taxon>
        <taxon>Viridiplantae</taxon>
        <taxon>Streptophyta</taxon>
        <taxon>Embryophyta</taxon>
        <taxon>Tracheophyta</taxon>
        <taxon>Spermatophyta</taxon>
        <taxon>Magnoliopsida</taxon>
        <taxon>eudicotyledons</taxon>
        <taxon>Gunneridae</taxon>
        <taxon>Pentapetalae</taxon>
        <taxon>rosids</taxon>
        <taxon>malvids</taxon>
        <taxon>Malvales</taxon>
        <taxon>Dipterocarpaceae</taxon>
        <taxon>Rubroshorea</taxon>
    </lineage>
</organism>
<dbReference type="EMBL" id="BPVZ01000164">
    <property type="protein sequence ID" value="GKV43015.1"/>
    <property type="molecule type" value="Genomic_DNA"/>
</dbReference>
<dbReference type="AlphaFoldDB" id="A0AAV5LZV6"/>
<protein>
    <submittedName>
        <fullName evidence="1">Uncharacterized protein</fullName>
    </submittedName>
</protein>
<proteinExistence type="predicted"/>
<gene>
    <name evidence="1" type="ORF">SLEP1_g50357</name>
</gene>
<accession>A0AAV5LZV6</accession>
<evidence type="ECO:0000313" key="1">
    <source>
        <dbReference type="EMBL" id="GKV43015.1"/>
    </source>
</evidence>
<name>A0AAV5LZV6_9ROSI</name>
<dbReference type="Proteomes" id="UP001054252">
    <property type="component" value="Unassembled WGS sequence"/>
</dbReference>
<sequence>MGEEDSEVRDEPRLLGLRHGFLVHVVKRKEMVGQVVEVGREASCVPEEDENSVHH</sequence>
<evidence type="ECO:0000313" key="2">
    <source>
        <dbReference type="Proteomes" id="UP001054252"/>
    </source>
</evidence>
<reference evidence="1 2" key="1">
    <citation type="journal article" date="2021" name="Commun. Biol.">
        <title>The genome of Shorea leprosula (Dipterocarpaceae) highlights the ecological relevance of drought in aseasonal tropical rainforests.</title>
        <authorList>
            <person name="Ng K.K.S."/>
            <person name="Kobayashi M.J."/>
            <person name="Fawcett J.A."/>
            <person name="Hatakeyama M."/>
            <person name="Paape T."/>
            <person name="Ng C.H."/>
            <person name="Ang C.C."/>
            <person name="Tnah L.H."/>
            <person name="Lee C.T."/>
            <person name="Nishiyama T."/>
            <person name="Sese J."/>
            <person name="O'Brien M.J."/>
            <person name="Copetti D."/>
            <person name="Mohd Noor M.I."/>
            <person name="Ong R.C."/>
            <person name="Putra M."/>
            <person name="Sireger I.Z."/>
            <person name="Indrioko S."/>
            <person name="Kosugi Y."/>
            <person name="Izuno A."/>
            <person name="Isagi Y."/>
            <person name="Lee S.L."/>
            <person name="Shimizu K.K."/>
        </authorList>
    </citation>
    <scope>NUCLEOTIDE SEQUENCE [LARGE SCALE GENOMIC DNA]</scope>
    <source>
        <strain evidence="1">214</strain>
    </source>
</reference>
<comment type="caution">
    <text evidence="1">The sequence shown here is derived from an EMBL/GenBank/DDBJ whole genome shotgun (WGS) entry which is preliminary data.</text>
</comment>
<keyword evidence="2" id="KW-1185">Reference proteome</keyword>